<reference evidence="1 2" key="2">
    <citation type="journal article" date="2016" name="Genome Announc.">
        <title>Complete Genome Sequence of Algoriphagus sp. Strain M8-2, Isolated from a Brackish Lake.</title>
        <authorList>
            <person name="Muraguchi Y."/>
            <person name="Kushimoto K."/>
            <person name="Ohtsubo Y."/>
            <person name="Suzuki T."/>
            <person name="Dohra H."/>
            <person name="Kimbara K."/>
            <person name="Shintani M."/>
        </authorList>
    </citation>
    <scope>NUCLEOTIDE SEQUENCE [LARGE SCALE GENOMIC DNA]</scope>
    <source>
        <strain evidence="1 2">M8-2</strain>
    </source>
</reference>
<organism evidence="1 2">
    <name type="scientific">Algoriphagus sanaruensis</name>
    <dbReference type="NCBI Taxonomy" id="1727163"/>
    <lineage>
        <taxon>Bacteria</taxon>
        <taxon>Pseudomonadati</taxon>
        <taxon>Bacteroidota</taxon>
        <taxon>Cytophagia</taxon>
        <taxon>Cytophagales</taxon>
        <taxon>Cyclobacteriaceae</taxon>
        <taxon>Algoriphagus</taxon>
    </lineage>
</organism>
<dbReference type="STRING" id="1727163.AO498_15955"/>
<dbReference type="KEGG" id="alm:AO498_15955"/>
<name>A0A142ES44_9BACT</name>
<keyword evidence="2" id="KW-1185">Reference proteome</keyword>
<dbReference type="RefSeq" id="WP_067549830.1">
    <property type="nucleotide sequence ID" value="NZ_CP012836.1"/>
</dbReference>
<gene>
    <name evidence="1" type="ORF">AO498_15955</name>
</gene>
<dbReference type="OrthoDB" id="9765926at2"/>
<dbReference type="AlphaFoldDB" id="A0A142ES44"/>
<proteinExistence type="predicted"/>
<protein>
    <submittedName>
        <fullName evidence="1">Uncharacterized protein</fullName>
    </submittedName>
</protein>
<dbReference type="Proteomes" id="UP000073816">
    <property type="component" value="Chromosome"/>
</dbReference>
<dbReference type="PATRIC" id="fig|1727163.4.peg.3350"/>
<reference evidence="2" key="1">
    <citation type="submission" date="2015-09" db="EMBL/GenBank/DDBJ databases">
        <title>Complete sequence of Algoriphagus sp. M8-2.</title>
        <authorList>
            <person name="Shintani M."/>
        </authorList>
    </citation>
    <scope>NUCLEOTIDE SEQUENCE [LARGE SCALE GENOMIC DNA]</scope>
    <source>
        <strain evidence="2">M8-2</strain>
    </source>
</reference>
<accession>A0A142ES44</accession>
<dbReference type="EMBL" id="CP012836">
    <property type="protein sequence ID" value="AMQ57949.1"/>
    <property type="molecule type" value="Genomic_DNA"/>
</dbReference>
<evidence type="ECO:0000313" key="1">
    <source>
        <dbReference type="EMBL" id="AMQ57949.1"/>
    </source>
</evidence>
<sequence>MKSLSQFSFLKVGLLGLVVFWTWLGVVGNPFRNYTEVESNPAGTPNLSGPQELCIVFGAVIGTFSGGGDPGIDVYYWEILDPQGNLLIERSGGAQFQSINYSFHETGIYTIKLRVRRNAAFIYQDQLRVTVKNGPELVILPDYLICGEDPTLITALDPDDPNLSNFVVTWKNQAGQIVSNSNALSVTQEGFYYFTVTSNTGGCEVNGNTYAGPSLDFSLTVSNSSSCKGSEVTLSTDTPLSGDWFLIRPGSTTRENLGGGFQILLEKEDLQTVGTYQAIFSANDPNYPGCKSTRKINFEINETPAIQITTLEKPDNCSFPNGQIQLNNLVGLDSLIVEELGQKWSNLPSGSNQILSNLPPQMYTIIAYTSGCKYVRLYDLETKQPPLNNSSTPTIIPPQVSIQAETCGATGANPGTLSLDFTQGNVTGEYRILAEGVGLIQQGVITDQSKVNLNVPGGMYFLELKIDGCTYPVEPIDIPKKPQVDFSVPSEISICEVFDLFPDTNQELTFTLTYPDLSTQTLDSGEAFSLTMEGAYEIIAVPQDPNSELCPKTQAFTARLSNSFSFEAELLEEDCFGNQIFHVKLDGVPENEVSIRWFNQDGTIVGRGVQYFSSFTGPHSLVVQPLRSGYCPSVPFDFIIEQPVLSVEVNFVAEKICPDPGFASIEMSTNRDDAIRAIEWIFFDDAGNRRDLPQYSGQRTIQTSEPGNYEAVVYNRIGCEIGRNFTKLEKSTLLAEPALDNQYGVCVKNQKGPAIDPGSFASYRWYLEGNLVSEAPIFMPSEVGNYTLEVVTQDGCSFAGAFSTYDLCFFEYKMPDAMILDDPTRKFDVWINQGITEAELFIINRQGQLIYYQEMVENPETGPAFSWDGYAFGKPAIVGTYAVVLKVSNSAYGFSQKVTQSLLVIQ</sequence>
<evidence type="ECO:0000313" key="2">
    <source>
        <dbReference type="Proteomes" id="UP000073816"/>
    </source>
</evidence>